<evidence type="ECO:0000259" key="6">
    <source>
        <dbReference type="PROSITE" id="PS50090"/>
    </source>
</evidence>
<dbReference type="Pfam" id="PF00249">
    <property type="entry name" value="Myb_DNA-binding"/>
    <property type="match status" value="2"/>
</dbReference>
<dbReference type="Gene3D" id="1.10.10.60">
    <property type="entry name" value="Homeodomain-like"/>
    <property type="match status" value="2"/>
</dbReference>
<dbReference type="SUPFAM" id="SSF46689">
    <property type="entry name" value="Homeodomain-like"/>
    <property type="match status" value="2"/>
</dbReference>
<evidence type="ECO:0000256" key="3">
    <source>
        <dbReference type="ARBA" id="ARBA00023163"/>
    </source>
</evidence>
<feature type="domain" description="SANT" evidence="7">
    <location>
        <begin position="157"/>
        <end position="203"/>
    </location>
</feature>
<dbReference type="PROSITE" id="PS51293">
    <property type="entry name" value="SANT"/>
    <property type="match status" value="2"/>
</dbReference>
<dbReference type="InterPro" id="IPR017930">
    <property type="entry name" value="Myb_dom"/>
</dbReference>
<dbReference type="InterPro" id="IPR017884">
    <property type="entry name" value="SANT_dom"/>
</dbReference>
<dbReference type="GO" id="GO:0003677">
    <property type="term" value="F:DNA binding"/>
    <property type="evidence" value="ECO:0007669"/>
    <property type="project" value="UniProtKB-KW"/>
</dbReference>
<evidence type="ECO:0000256" key="4">
    <source>
        <dbReference type="ARBA" id="ARBA00023242"/>
    </source>
</evidence>
<evidence type="ECO:0000259" key="7">
    <source>
        <dbReference type="PROSITE" id="PS51293"/>
    </source>
</evidence>
<dbReference type="Proteomes" id="UP000019335">
    <property type="component" value="Chromosome 12"/>
</dbReference>
<name>W7TWH6_9STRA</name>
<feature type="region of interest" description="Disordered" evidence="5">
    <location>
        <begin position="133"/>
        <end position="153"/>
    </location>
</feature>
<feature type="compositionally biased region" description="Acidic residues" evidence="5">
    <location>
        <begin position="544"/>
        <end position="553"/>
    </location>
</feature>
<dbReference type="NCBIfam" id="TIGR01557">
    <property type="entry name" value="myb_SHAQKYF"/>
    <property type="match status" value="1"/>
</dbReference>
<proteinExistence type="predicted"/>
<feature type="compositionally biased region" description="Polar residues" evidence="5">
    <location>
        <begin position="338"/>
        <end position="347"/>
    </location>
</feature>
<evidence type="ECO:0000313" key="9">
    <source>
        <dbReference type="EMBL" id="EWM24966.1"/>
    </source>
</evidence>
<dbReference type="InterPro" id="IPR001005">
    <property type="entry name" value="SANT/Myb"/>
</dbReference>
<dbReference type="InterPro" id="IPR006447">
    <property type="entry name" value="Myb_dom_plants"/>
</dbReference>
<organism evidence="9 10">
    <name type="scientific">Nannochloropsis gaditana</name>
    <dbReference type="NCBI Taxonomy" id="72520"/>
    <lineage>
        <taxon>Eukaryota</taxon>
        <taxon>Sar</taxon>
        <taxon>Stramenopiles</taxon>
        <taxon>Ochrophyta</taxon>
        <taxon>Eustigmatophyceae</taxon>
        <taxon>Eustigmatales</taxon>
        <taxon>Monodopsidaceae</taxon>
        <taxon>Nannochloropsis</taxon>
    </lineage>
</organism>
<feature type="domain" description="Myb-like" evidence="6">
    <location>
        <begin position="75"/>
        <end position="126"/>
    </location>
</feature>
<evidence type="ECO:0000256" key="5">
    <source>
        <dbReference type="SAM" id="MobiDB-lite"/>
    </source>
</evidence>
<dbReference type="AlphaFoldDB" id="W7TWH6"/>
<evidence type="ECO:0000313" key="10">
    <source>
        <dbReference type="Proteomes" id="UP000019335"/>
    </source>
</evidence>
<feature type="domain" description="HTH myb-type" evidence="8">
    <location>
        <begin position="149"/>
        <end position="203"/>
    </location>
</feature>
<gene>
    <name evidence="9" type="ORF">Naga_100186g9</name>
</gene>
<dbReference type="EMBL" id="AZIL01001065">
    <property type="protein sequence ID" value="EWM24966.1"/>
    <property type="molecule type" value="Genomic_DNA"/>
</dbReference>
<dbReference type="PANTHER" id="PTHR12802">
    <property type="entry name" value="SWI/SNF COMPLEX-RELATED"/>
    <property type="match status" value="1"/>
</dbReference>
<keyword evidence="2" id="KW-0238">DNA-binding</keyword>
<keyword evidence="3" id="KW-0804">Transcription</keyword>
<feature type="region of interest" description="Disordered" evidence="5">
    <location>
        <begin position="270"/>
        <end position="321"/>
    </location>
</feature>
<keyword evidence="1" id="KW-0805">Transcription regulation</keyword>
<feature type="domain" description="Myb-like" evidence="6">
    <location>
        <begin position="149"/>
        <end position="199"/>
    </location>
</feature>
<feature type="domain" description="SANT" evidence="7">
    <location>
        <begin position="78"/>
        <end position="130"/>
    </location>
</feature>
<dbReference type="OrthoDB" id="118550at2759"/>
<dbReference type="PROSITE" id="PS51294">
    <property type="entry name" value="HTH_MYB"/>
    <property type="match status" value="2"/>
</dbReference>
<evidence type="ECO:0000256" key="1">
    <source>
        <dbReference type="ARBA" id="ARBA00023015"/>
    </source>
</evidence>
<keyword evidence="4" id="KW-0539">Nucleus</keyword>
<keyword evidence="10" id="KW-1185">Reference proteome</keyword>
<evidence type="ECO:0000259" key="8">
    <source>
        <dbReference type="PROSITE" id="PS51294"/>
    </source>
</evidence>
<protein>
    <submittedName>
        <fullName evidence="9">SANT/Myb domain protein</fullName>
    </submittedName>
</protein>
<accession>W7TWH6</accession>
<dbReference type="SMART" id="SM00717">
    <property type="entry name" value="SANT"/>
    <property type="match status" value="2"/>
</dbReference>
<reference evidence="9 10" key="1">
    <citation type="journal article" date="2014" name="Mol. Plant">
        <title>Chromosome Scale Genome Assembly and Transcriptome Profiling of Nannochloropsis gaditana in Nitrogen Depletion.</title>
        <authorList>
            <person name="Corteggiani Carpinelli E."/>
            <person name="Telatin A."/>
            <person name="Vitulo N."/>
            <person name="Forcato C."/>
            <person name="D'Angelo M."/>
            <person name="Schiavon R."/>
            <person name="Vezzi A."/>
            <person name="Giacometti G.M."/>
            <person name="Morosinotto T."/>
            <person name="Valle G."/>
        </authorList>
    </citation>
    <scope>NUCLEOTIDE SEQUENCE [LARGE SCALE GENOMIC DNA]</scope>
    <source>
        <strain evidence="9 10">B-31</strain>
    </source>
</reference>
<comment type="caution">
    <text evidence="9">The sequence shown here is derived from an EMBL/GenBank/DDBJ whole genome shotgun (WGS) entry which is preliminary data.</text>
</comment>
<dbReference type="PROSITE" id="PS50090">
    <property type="entry name" value="MYB_LIKE"/>
    <property type="match status" value="2"/>
</dbReference>
<feature type="region of interest" description="Disordered" evidence="5">
    <location>
        <begin position="544"/>
        <end position="569"/>
    </location>
</feature>
<dbReference type="InterPro" id="IPR009057">
    <property type="entry name" value="Homeodomain-like_sf"/>
</dbReference>
<evidence type="ECO:0000256" key="2">
    <source>
        <dbReference type="ARBA" id="ARBA00023125"/>
    </source>
</evidence>
<sequence>MPGLSLPLKLKRRLNIHSLYLNMHHIILHGSYSYTGRAVAKLLTLHFRLASCAMDPAISAASSANVSWNDTAIITRPIASSDWTTEEHARFLEGLKQYGRSWESISTLLLPTRTPEEIKNYASLYLVNQPKDLTPPRTASTKGKDGASAARAKEGHWTDEEHEFFLKCWAKYGKSWKKISQVMKTRSNEQIRTHAQKYFTKLDQLRTCGYEGSYTMDGTRHLTKTFLKKAQCEGRLESGSWRSRFKLKNPRGVAKRHANRRKKVLARIRGSSGRSPYGHRHWRYGDHVGEEGEEEGDDVEEDEESGSERLEGGHDATSVCGTLSTYTTRSGRVVTFSRPSQHVQDTNSEAEENEERSHTADGIYVGEMPTYTHDESALLVESGMTIDTGVHTGRLGMAIVRDDDVKEHHAPKEGYEELSRDVSGVSASIPTPRTMVDVLSAFTMDPEGFPQWEYSGRREQGASLHPWTENDTVSARSGSDVFESSTKCVPQGYAALTSSVSSAATSAASNFSDSSCADGLKTQRDDMVMMMCSADDSLFWESESYNEEQDDDNSLTRPPVSPNADAANEEWISTFEQVPFM</sequence>
<feature type="region of interest" description="Disordered" evidence="5">
    <location>
        <begin position="338"/>
        <end position="358"/>
    </location>
</feature>
<feature type="domain" description="HTH myb-type" evidence="8">
    <location>
        <begin position="75"/>
        <end position="130"/>
    </location>
</feature>
<dbReference type="CDD" id="cd00167">
    <property type="entry name" value="SANT"/>
    <property type="match status" value="2"/>
</dbReference>
<feature type="compositionally biased region" description="Acidic residues" evidence="5">
    <location>
        <begin position="291"/>
        <end position="305"/>
    </location>
</feature>